<keyword evidence="4 6" id="KW-1133">Transmembrane helix</keyword>
<evidence type="ECO:0000256" key="3">
    <source>
        <dbReference type="ARBA" id="ARBA00022824"/>
    </source>
</evidence>
<evidence type="ECO:0000256" key="1">
    <source>
        <dbReference type="ARBA" id="ARBA00004477"/>
    </source>
</evidence>
<evidence type="ECO:0000256" key="5">
    <source>
        <dbReference type="ARBA" id="ARBA00023136"/>
    </source>
</evidence>
<evidence type="ECO:0000256" key="6">
    <source>
        <dbReference type="RuleBase" id="RU363132"/>
    </source>
</evidence>
<dbReference type="AlphaFoldDB" id="A0A498IPD9"/>
<proteinExistence type="predicted"/>
<dbReference type="InterPro" id="IPR045064">
    <property type="entry name" value="Reticulon-like"/>
</dbReference>
<evidence type="ECO:0000259" key="7">
    <source>
        <dbReference type="PROSITE" id="PS50845"/>
    </source>
</evidence>
<dbReference type="Pfam" id="PF02453">
    <property type="entry name" value="Reticulon"/>
    <property type="match status" value="1"/>
</dbReference>
<keyword evidence="2 6" id="KW-0812">Transmembrane</keyword>
<dbReference type="Proteomes" id="UP000290289">
    <property type="component" value="Chromosome 11"/>
</dbReference>
<reference evidence="8 9" key="1">
    <citation type="submission" date="2018-10" db="EMBL/GenBank/DDBJ databases">
        <title>A high-quality apple genome assembly.</title>
        <authorList>
            <person name="Hu J."/>
        </authorList>
    </citation>
    <scope>NUCLEOTIDE SEQUENCE [LARGE SCALE GENOMIC DNA]</scope>
    <source>
        <strain evidence="9">cv. HFTH1</strain>
        <tissue evidence="8">Young leaf</tissue>
    </source>
</reference>
<evidence type="ECO:0000313" key="8">
    <source>
        <dbReference type="EMBL" id="RXH85029.1"/>
    </source>
</evidence>
<dbReference type="PANTHER" id="PTHR10994">
    <property type="entry name" value="RETICULON"/>
    <property type="match status" value="1"/>
</dbReference>
<evidence type="ECO:0000256" key="2">
    <source>
        <dbReference type="ARBA" id="ARBA00022692"/>
    </source>
</evidence>
<comment type="caution">
    <text evidence="8">The sequence shown here is derived from an EMBL/GenBank/DDBJ whole genome shotgun (WGS) entry which is preliminary data.</text>
</comment>
<gene>
    <name evidence="8" type="ORF">DVH24_041797</name>
</gene>
<dbReference type="GO" id="GO:0009617">
    <property type="term" value="P:response to bacterium"/>
    <property type="evidence" value="ECO:0007669"/>
    <property type="project" value="InterPro"/>
</dbReference>
<organism evidence="8 9">
    <name type="scientific">Malus domestica</name>
    <name type="common">Apple</name>
    <name type="synonym">Pyrus malus</name>
    <dbReference type="NCBI Taxonomy" id="3750"/>
    <lineage>
        <taxon>Eukaryota</taxon>
        <taxon>Viridiplantae</taxon>
        <taxon>Streptophyta</taxon>
        <taxon>Embryophyta</taxon>
        <taxon>Tracheophyta</taxon>
        <taxon>Spermatophyta</taxon>
        <taxon>Magnoliopsida</taxon>
        <taxon>eudicotyledons</taxon>
        <taxon>Gunneridae</taxon>
        <taxon>Pentapetalae</taxon>
        <taxon>rosids</taxon>
        <taxon>fabids</taxon>
        <taxon>Rosales</taxon>
        <taxon>Rosaceae</taxon>
        <taxon>Amygdaloideae</taxon>
        <taxon>Maleae</taxon>
        <taxon>Malus</taxon>
    </lineage>
</organism>
<dbReference type="InterPro" id="IPR003388">
    <property type="entry name" value="Reticulon"/>
</dbReference>
<feature type="transmembrane region" description="Helical" evidence="6">
    <location>
        <begin position="190"/>
        <end position="210"/>
    </location>
</feature>
<keyword evidence="9" id="KW-1185">Reference proteome</keyword>
<accession>A0A498IPD9</accession>
<comment type="subcellular location">
    <subcellularLocation>
        <location evidence="1 6">Endoplasmic reticulum membrane</location>
        <topology evidence="1 6">Multi-pass membrane protein</topology>
    </subcellularLocation>
</comment>
<dbReference type="EMBL" id="RDQH01000337">
    <property type="protein sequence ID" value="RXH85029.1"/>
    <property type="molecule type" value="Genomic_DNA"/>
</dbReference>
<sequence>MHRNIKRTYKMLDPVDVDIADSDFLTNQSDLDDSSDSDIDNYCLAFTCKNRLFGRQKPLHVVLGAGVSADIILWRNKQISAYIFMGATLTWLLFERLGYSLVVFFCHASLLSLTALFLWSNFGSLIHVSAPEIPEIVVPQHLFMRTAISMTTTYNQALRSFGQVVFGTDIRDFLAVAATLWVLSVAGSRCSFLSFLYLVFVILMTVPALYENLEDSVDSIAEKALIEVKKQYAVLDGKVLQKLKKKVISFKNKKQP</sequence>
<feature type="transmembrane region" description="Helical" evidence="6">
    <location>
        <begin position="100"/>
        <end position="119"/>
    </location>
</feature>
<evidence type="ECO:0000313" key="9">
    <source>
        <dbReference type="Proteomes" id="UP000290289"/>
    </source>
</evidence>
<keyword evidence="5 6" id="KW-0472">Membrane</keyword>
<protein>
    <recommendedName>
        <fullName evidence="6">Reticulon-like protein</fullName>
    </recommendedName>
</protein>
<name>A0A498IPD9_MALDO</name>
<dbReference type="PANTHER" id="PTHR10994:SF177">
    <property type="entry name" value="RETICULON-LIKE PROTEIN B15"/>
    <property type="match status" value="1"/>
</dbReference>
<evidence type="ECO:0000256" key="4">
    <source>
        <dbReference type="ARBA" id="ARBA00022989"/>
    </source>
</evidence>
<feature type="domain" description="Reticulon" evidence="7">
    <location>
        <begin position="68"/>
        <end position="255"/>
    </location>
</feature>
<dbReference type="GO" id="GO:0005789">
    <property type="term" value="C:endoplasmic reticulum membrane"/>
    <property type="evidence" value="ECO:0007669"/>
    <property type="project" value="UniProtKB-SubCell"/>
</dbReference>
<dbReference type="PROSITE" id="PS50845">
    <property type="entry name" value="RETICULON"/>
    <property type="match status" value="1"/>
</dbReference>
<keyword evidence="3 6" id="KW-0256">Endoplasmic reticulum</keyword>